<protein>
    <submittedName>
        <fullName evidence="3">Uncharacterized protein</fullName>
    </submittedName>
</protein>
<organism evidence="3">
    <name type="scientific">Faucicola osloensis</name>
    <name type="common">Moraxella osloensis</name>
    <dbReference type="NCBI Taxonomy" id="34062"/>
    <lineage>
        <taxon>Bacteria</taxon>
        <taxon>Pseudomonadati</taxon>
        <taxon>Pseudomonadota</taxon>
        <taxon>Gammaproteobacteria</taxon>
        <taxon>Moraxellales</taxon>
        <taxon>Moraxellaceae</taxon>
        <taxon>Faucicola</taxon>
    </lineage>
</organism>
<evidence type="ECO:0000256" key="2">
    <source>
        <dbReference type="SAM" id="Phobius"/>
    </source>
</evidence>
<evidence type="ECO:0000313" key="3">
    <source>
        <dbReference type="EMBL" id="OBX64320.1"/>
    </source>
</evidence>
<dbReference type="EMBL" id="LZMT01000017">
    <property type="protein sequence ID" value="OBX64320.1"/>
    <property type="molecule type" value="Genomic_DNA"/>
</dbReference>
<proteinExistence type="predicted"/>
<accession>A0AA91J9N4</accession>
<name>A0AA91J9N4_FAUOS</name>
<dbReference type="AlphaFoldDB" id="A0AA91J9N4"/>
<sequence length="116" mass="12559">MKTEGVVIGFLLCLWAVSLTLNDVNSTDKAINEKIAIIQNAKNSDNPAVIASAKNAQIELQALQQKKAEEVKAEQKAESEKPQTEADLLTRALISAVAVALSILVVWVLFQKVKMG</sequence>
<keyword evidence="2" id="KW-0472">Membrane</keyword>
<keyword evidence="1" id="KW-0175">Coiled coil</keyword>
<keyword evidence="2" id="KW-1133">Transmembrane helix</keyword>
<evidence type="ECO:0000256" key="1">
    <source>
        <dbReference type="SAM" id="Coils"/>
    </source>
</evidence>
<gene>
    <name evidence="3" type="ORF">A9299_09950</name>
</gene>
<keyword evidence="2" id="KW-0812">Transmembrane</keyword>
<feature type="coiled-coil region" evidence="1">
    <location>
        <begin position="53"/>
        <end position="80"/>
    </location>
</feature>
<reference evidence="3" key="1">
    <citation type="submission" date="2016-06" db="EMBL/GenBank/DDBJ databases">
        <title>Draft genome of Moraxella osloensis CCUG 67237.</title>
        <authorList>
            <person name="Salva-Serra F."/>
            <person name="Engstrom-Jakobsson H."/>
            <person name="Thorell K."/>
            <person name="Gonzales-Siles L."/>
            <person name="Karlsson R."/>
            <person name="Boulund F."/>
            <person name="Engstrand L."/>
            <person name="Kristiansson E."/>
            <person name="Moore E."/>
        </authorList>
    </citation>
    <scope>NUCLEOTIDE SEQUENCE [LARGE SCALE GENOMIC DNA]</scope>
    <source>
        <strain evidence="3">CCUG 67237</strain>
    </source>
</reference>
<comment type="caution">
    <text evidence="3">The sequence shown here is derived from an EMBL/GenBank/DDBJ whole genome shotgun (WGS) entry which is preliminary data.</text>
</comment>
<feature type="transmembrane region" description="Helical" evidence="2">
    <location>
        <begin position="88"/>
        <end position="110"/>
    </location>
</feature>